<evidence type="ECO:0000313" key="4">
    <source>
        <dbReference type="Proteomes" id="UP000886780"/>
    </source>
</evidence>
<evidence type="ECO:0000256" key="2">
    <source>
        <dbReference type="HAMAP-Rule" id="MF_00048"/>
    </source>
</evidence>
<dbReference type="PANTHER" id="PTHR34039">
    <property type="entry name" value="UPF0102 PROTEIN YRAN"/>
    <property type="match status" value="1"/>
</dbReference>
<name>A0A9D1W4U7_9FIRM</name>
<dbReference type="AlphaFoldDB" id="A0A9D1W4U7"/>
<proteinExistence type="inferred from homology"/>
<dbReference type="CDD" id="cd20736">
    <property type="entry name" value="PoNe_Nuclease"/>
    <property type="match status" value="1"/>
</dbReference>
<comment type="similarity">
    <text evidence="1 2">Belongs to the UPF0102 family.</text>
</comment>
<dbReference type="PANTHER" id="PTHR34039:SF1">
    <property type="entry name" value="UPF0102 PROTEIN YRAN"/>
    <property type="match status" value="1"/>
</dbReference>
<dbReference type="SUPFAM" id="SSF52980">
    <property type="entry name" value="Restriction endonuclease-like"/>
    <property type="match status" value="1"/>
</dbReference>
<dbReference type="HAMAP" id="MF_00048">
    <property type="entry name" value="UPF0102"/>
    <property type="match status" value="1"/>
</dbReference>
<dbReference type="EMBL" id="DXEU01000124">
    <property type="protein sequence ID" value="HIX52548.1"/>
    <property type="molecule type" value="Genomic_DNA"/>
</dbReference>
<protein>
    <recommendedName>
        <fullName evidence="2">UPF0102 protein IAA28_07065</fullName>
    </recommendedName>
</protein>
<dbReference type="InterPro" id="IPR003509">
    <property type="entry name" value="UPF0102_YraN-like"/>
</dbReference>
<comment type="caution">
    <text evidence="3">The sequence shown here is derived from an EMBL/GenBank/DDBJ whole genome shotgun (WGS) entry which is preliminary data.</text>
</comment>
<reference evidence="3" key="1">
    <citation type="journal article" date="2021" name="PeerJ">
        <title>Extensive microbial diversity within the chicken gut microbiome revealed by metagenomics and culture.</title>
        <authorList>
            <person name="Gilroy R."/>
            <person name="Ravi A."/>
            <person name="Getino M."/>
            <person name="Pursley I."/>
            <person name="Horton D.L."/>
            <person name="Alikhan N.F."/>
            <person name="Baker D."/>
            <person name="Gharbi K."/>
            <person name="Hall N."/>
            <person name="Watson M."/>
            <person name="Adriaenssens E.M."/>
            <person name="Foster-Nyarko E."/>
            <person name="Jarju S."/>
            <person name="Secka A."/>
            <person name="Antonio M."/>
            <person name="Oren A."/>
            <person name="Chaudhuri R.R."/>
            <person name="La Ragione R."/>
            <person name="Hildebrand F."/>
            <person name="Pallen M.J."/>
        </authorList>
    </citation>
    <scope>NUCLEOTIDE SEQUENCE</scope>
    <source>
        <strain evidence="3">ChiGjej4B4-12881</strain>
    </source>
</reference>
<dbReference type="NCBIfam" id="NF009150">
    <property type="entry name" value="PRK12497.1-3"/>
    <property type="match status" value="1"/>
</dbReference>
<gene>
    <name evidence="3" type="ORF">IAA28_07065</name>
</gene>
<reference evidence="3" key="2">
    <citation type="submission" date="2021-04" db="EMBL/GenBank/DDBJ databases">
        <authorList>
            <person name="Gilroy R."/>
        </authorList>
    </citation>
    <scope>NUCLEOTIDE SEQUENCE</scope>
    <source>
        <strain evidence="3">ChiGjej4B4-12881</strain>
    </source>
</reference>
<dbReference type="InterPro" id="IPR011335">
    <property type="entry name" value="Restrct_endonuc-II-like"/>
</dbReference>
<dbReference type="Pfam" id="PF02021">
    <property type="entry name" value="UPF0102"/>
    <property type="match status" value="1"/>
</dbReference>
<evidence type="ECO:0000313" key="3">
    <source>
        <dbReference type="EMBL" id="HIX52548.1"/>
    </source>
</evidence>
<accession>A0A9D1W4U7</accession>
<dbReference type="Proteomes" id="UP000886780">
    <property type="component" value="Unassembled WGS sequence"/>
</dbReference>
<dbReference type="InterPro" id="IPR011856">
    <property type="entry name" value="tRNA_endonuc-like_dom_sf"/>
</dbReference>
<dbReference type="NCBIfam" id="TIGR00252">
    <property type="entry name" value="YraN family protein"/>
    <property type="match status" value="1"/>
</dbReference>
<dbReference type="NCBIfam" id="NF009154">
    <property type="entry name" value="PRK12497.3-3"/>
    <property type="match status" value="1"/>
</dbReference>
<sequence>MNRRAEGSAHERQAAAYLEERGLKILEYNYRTARGEIDLIARDRDMLVFVEVKYRRDSRMGYPEEAVTPAKQRTIRQVAAAYLSERGGSGGLACRFDVVAVLGDEITWIPDAF</sequence>
<dbReference type="Gene3D" id="3.40.1350.10">
    <property type="match status" value="1"/>
</dbReference>
<evidence type="ECO:0000256" key="1">
    <source>
        <dbReference type="ARBA" id="ARBA00006738"/>
    </source>
</evidence>
<dbReference type="GO" id="GO:0003676">
    <property type="term" value="F:nucleic acid binding"/>
    <property type="evidence" value="ECO:0007669"/>
    <property type="project" value="InterPro"/>
</dbReference>
<organism evidence="3 4">
    <name type="scientific">Candidatus Lachnoclostridium stercoripullorum</name>
    <dbReference type="NCBI Taxonomy" id="2838635"/>
    <lineage>
        <taxon>Bacteria</taxon>
        <taxon>Bacillati</taxon>
        <taxon>Bacillota</taxon>
        <taxon>Clostridia</taxon>
        <taxon>Lachnospirales</taxon>
        <taxon>Lachnospiraceae</taxon>
    </lineage>
</organism>